<evidence type="ECO:0000313" key="3">
    <source>
        <dbReference type="Proteomes" id="UP000481861"/>
    </source>
</evidence>
<gene>
    <name evidence="2" type="ORF">BDV95DRAFT_380397</name>
</gene>
<name>A0A7C8IAI0_9PLEO</name>
<protein>
    <submittedName>
        <fullName evidence="2">Uncharacterized protein</fullName>
    </submittedName>
</protein>
<sequence>MPNRRNTMSFNQVLEYPFGLEAAVAEASAGEVESLDEEMLDNDVFSDFSADSDEEEDRNEAATQEEAEAEDENEDEHRPDLEMREVELVSQENELPQEGCVVCETLVNSLTSHLPPKVEGRGYHITDRRGFIPLGQQLVDHLKWWHHDNNPRELMREHELPFIPLWEVPYYMVELPYEVEFPPLQPVENEHLPSEIPLGFLTTNLGVASMVEFPALEPGGNELFLCDDSSLEFPEADLASIERPAVDFATTESVPNCLGGSWSEADEAELMRELFGGLDHGDNEASARSTPAP</sequence>
<organism evidence="2 3">
    <name type="scientific">Massariosphaeria phaeospora</name>
    <dbReference type="NCBI Taxonomy" id="100035"/>
    <lineage>
        <taxon>Eukaryota</taxon>
        <taxon>Fungi</taxon>
        <taxon>Dikarya</taxon>
        <taxon>Ascomycota</taxon>
        <taxon>Pezizomycotina</taxon>
        <taxon>Dothideomycetes</taxon>
        <taxon>Pleosporomycetidae</taxon>
        <taxon>Pleosporales</taxon>
        <taxon>Pleosporales incertae sedis</taxon>
        <taxon>Massariosphaeria</taxon>
    </lineage>
</organism>
<feature type="compositionally biased region" description="Acidic residues" evidence="1">
    <location>
        <begin position="50"/>
        <end position="74"/>
    </location>
</feature>
<feature type="region of interest" description="Disordered" evidence="1">
    <location>
        <begin position="32"/>
        <end position="79"/>
    </location>
</feature>
<reference evidence="2 3" key="1">
    <citation type="submission" date="2020-01" db="EMBL/GenBank/DDBJ databases">
        <authorList>
            <consortium name="DOE Joint Genome Institute"/>
            <person name="Haridas S."/>
            <person name="Albert R."/>
            <person name="Binder M."/>
            <person name="Bloem J."/>
            <person name="Labutti K."/>
            <person name="Salamov A."/>
            <person name="Andreopoulos B."/>
            <person name="Baker S.E."/>
            <person name="Barry K."/>
            <person name="Bills G."/>
            <person name="Bluhm B.H."/>
            <person name="Cannon C."/>
            <person name="Castanera R."/>
            <person name="Culley D.E."/>
            <person name="Daum C."/>
            <person name="Ezra D."/>
            <person name="Gonzalez J.B."/>
            <person name="Henrissat B."/>
            <person name="Kuo A."/>
            <person name="Liang C."/>
            <person name="Lipzen A."/>
            <person name="Lutzoni F."/>
            <person name="Magnuson J."/>
            <person name="Mondo S."/>
            <person name="Nolan M."/>
            <person name="Ohm R."/>
            <person name="Pangilinan J."/>
            <person name="Park H.-J.H."/>
            <person name="Ramirez L."/>
            <person name="Alfaro M."/>
            <person name="Sun H."/>
            <person name="Tritt A."/>
            <person name="Yoshinaga Y."/>
            <person name="Zwiers L.-H.L."/>
            <person name="Turgeon B.G."/>
            <person name="Goodwin S.B."/>
            <person name="Spatafora J.W."/>
            <person name="Crous P.W."/>
            <person name="Grigoriev I.V."/>
        </authorList>
    </citation>
    <scope>NUCLEOTIDE SEQUENCE [LARGE SCALE GENOMIC DNA]</scope>
    <source>
        <strain evidence="2 3">CBS 611.86</strain>
    </source>
</reference>
<evidence type="ECO:0000313" key="2">
    <source>
        <dbReference type="EMBL" id="KAF2872312.1"/>
    </source>
</evidence>
<evidence type="ECO:0000256" key="1">
    <source>
        <dbReference type="SAM" id="MobiDB-lite"/>
    </source>
</evidence>
<proteinExistence type="predicted"/>
<accession>A0A7C8IAI0</accession>
<keyword evidence="3" id="KW-1185">Reference proteome</keyword>
<comment type="caution">
    <text evidence="2">The sequence shown here is derived from an EMBL/GenBank/DDBJ whole genome shotgun (WGS) entry which is preliminary data.</text>
</comment>
<dbReference type="Proteomes" id="UP000481861">
    <property type="component" value="Unassembled WGS sequence"/>
</dbReference>
<dbReference type="EMBL" id="JAADJZ010000009">
    <property type="protein sequence ID" value="KAF2872312.1"/>
    <property type="molecule type" value="Genomic_DNA"/>
</dbReference>
<dbReference type="AlphaFoldDB" id="A0A7C8IAI0"/>